<keyword evidence="3" id="KW-1185">Reference proteome</keyword>
<sequence>MRTATTTTAAFALGAASLAVAQNATSPISSIAQTAFGLLTPQCQSTVLQLTSNQALSQCLDFSGALQVISTNDSVLPPLDSWITDLCQVDPCSNETLTNVTSSLIAGCSSDLTNFGLSNDSISELVGFYPLAREVLCLKTVQPYSAPNATIPSNYTGYNSTNGTFCVTSELTKFSTYLGANFTVGYLTTLALGGNASALMSIDALPTISPTTFCSDCIFSAVDLIEQGYPKFGNIVLNSTANVTLDQYLDGSCSIYGYNTTTNGTLPLTIDEVAFNSTYAYNVTTANQTFTPPPYAVSETPLNGTAVTAVESAISTASEAVATTASVNATAMRARWMGQRGN</sequence>
<accession>A0A1Y2BM21</accession>
<evidence type="ECO:0000256" key="1">
    <source>
        <dbReference type="SAM" id="SignalP"/>
    </source>
</evidence>
<evidence type="ECO:0000313" key="3">
    <source>
        <dbReference type="Proteomes" id="UP000193986"/>
    </source>
</evidence>
<dbReference type="Proteomes" id="UP000193986">
    <property type="component" value="Unassembled WGS sequence"/>
</dbReference>
<dbReference type="AlphaFoldDB" id="A0A1Y2BM21"/>
<evidence type="ECO:0000313" key="2">
    <source>
        <dbReference type="EMBL" id="ORY35823.1"/>
    </source>
</evidence>
<comment type="caution">
    <text evidence="2">The sequence shown here is derived from an EMBL/GenBank/DDBJ whole genome shotgun (WGS) entry which is preliminary data.</text>
</comment>
<keyword evidence="1" id="KW-0732">Signal</keyword>
<dbReference type="OrthoDB" id="2536450at2759"/>
<proteinExistence type="predicted"/>
<dbReference type="InParanoid" id="A0A1Y2BM21"/>
<organism evidence="2 3">
    <name type="scientific">Naematelia encephala</name>
    <dbReference type="NCBI Taxonomy" id="71784"/>
    <lineage>
        <taxon>Eukaryota</taxon>
        <taxon>Fungi</taxon>
        <taxon>Dikarya</taxon>
        <taxon>Basidiomycota</taxon>
        <taxon>Agaricomycotina</taxon>
        <taxon>Tremellomycetes</taxon>
        <taxon>Tremellales</taxon>
        <taxon>Naemateliaceae</taxon>
        <taxon>Naematelia</taxon>
    </lineage>
</organism>
<protein>
    <submittedName>
        <fullName evidence="2">Uncharacterized protein</fullName>
    </submittedName>
</protein>
<name>A0A1Y2BM21_9TREE</name>
<dbReference type="PANTHER" id="PTHR34862">
    <property type="entry name" value="SPARK DOMAIN-CONTAINING PROTEIN"/>
    <property type="match status" value="1"/>
</dbReference>
<reference evidence="2 3" key="1">
    <citation type="submission" date="2016-07" db="EMBL/GenBank/DDBJ databases">
        <title>Pervasive Adenine N6-methylation of Active Genes in Fungi.</title>
        <authorList>
            <consortium name="DOE Joint Genome Institute"/>
            <person name="Mondo S.J."/>
            <person name="Dannebaum R.O."/>
            <person name="Kuo R.C."/>
            <person name="Labutti K."/>
            <person name="Haridas S."/>
            <person name="Kuo A."/>
            <person name="Salamov A."/>
            <person name="Ahrendt S.R."/>
            <person name="Lipzen A."/>
            <person name="Sullivan W."/>
            <person name="Andreopoulos W.B."/>
            <person name="Clum A."/>
            <person name="Lindquist E."/>
            <person name="Daum C."/>
            <person name="Ramamoorthy G.K."/>
            <person name="Gryganskyi A."/>
            <person name="Culley D."/>
            <person name="Magnuson J.K."/>
            <person name="James T.Y."/>
            <person name="O'Malley M.A."/>
            <person name="Stajich J.E."/>
            <person name="Spatafora J.W."/>
            <person name="Visel A."/>
            <person name="Grigoriev I.V."/>
        </authorList>
    </citation>
    <scope>NUCLEOTIDE SEQUENCE [LARGE SCALE GENOMIC DNA]</scope>
    <source>
        <strain evidence="2 3">68-887.2</strain>
    </source>
</reference>
<dbReference type="PANTHER" id="PTHR34862:SF1">
    <property type="entry name" value="SPARK DOMAIN-CONTAINING PROTEIN"/>
    <property type="match status" value="1"/>
</dbReference>
<feature type="chain" id="PRO_5010995102" evidence="1">
    <location>
        <begin position="22"/>
        <end position="342"/>
    </location>
</feature>
<feature type="signal peptide" evidence="1">
    <location>
        <begin position="1"/>
        <end position="21"/>
    </location>
</feature>
<dbReference type="EMBL" id="MCFC01000001">
    <property type="protein sequence ID" value="ORY35823.1"/>
    <property type="molecule type" value="Genomic_DNA"/>
</dbReference>
<gene>
    <name evidence="2" type="ORF">BCR39DRAFT_512413</name>
</gene>